<proteinExistence type="predicted"/>
<organism evidence="1 2">
    <name type="scientific">Phaseolus coccineus</name>
    <name type="common">Scarlet runner bean</name>
    <name type="synonym">Phaseolus multiflorus</name>
    <dbReference type="NCBI Taxonomy" id="3886"/>
    <lineage>
        <taxon>Eukaryota</taxon>
        <taxon>Viridiplantae</taxon>
        <taxon>Streptophyta</taxon>
        <taxon>Embryophyta</taxon>
        <taxon>Tracheophyta</taxon>
        <taxon>Spermatophyta</taxon>
        <taxon>Magnoliopsida</taxon>
        <taxon>eudicotyledons</taxon>
        <taxon>Gunneridae</taxon>
        <taxon>Pentapetalae</taxon>
        <taxon>rosids</taxon>
        <taxon>fabids</taxon>
        <taxon>Fabales</taxon>
        <taxon>Fabaceae</taxon>
        <taxon>Papilionoideae</taxon>
        <taxon>50 kb inversion clade</taxon>
        <taxon>NPAAA clade</taxon>
        <taxon>indigoferoid/millettioid clade</taxon>
        <taxon>Phaseoleae</taxon>
        <taxon>Phaseolus</taxon>
    </lineage>
</organism>
<sequence>MDNVVVKVLDVDVDVDMENQVDGFANIPPLDPNSVKNSQITCNESDVSDSQMEMENIEQSSLKAASITKFNEEAQIVSKF</sequence>
<dbReference type="EMBL" id="JAYMYR010000002">
    <property type="protein sequence ID" value="KAK7377268.1"/>
    <property type="molecule type" value="Genomic_DNA"/>
</dbReference>
<accession>A0AAN9RRJ9</accession>
<keyword evidence="2" id="KW-1185">Reference proteome</keyword>
<dbReference type="AlphaFoldDB" id="A0AAN9RRJ9"/>
<evidence type="ECO:0000313" key="2">
    <source>
        <dbReference type="Proteomes" id="UP001374584"/>
    </source>
</evidence>
<protein>
    <submittedName>
        <fullName evidence="1">Uncharacterized protein</fullName>
    </submittedName>
</protein>
<name>A0AAN9RRJ9_PHACN</name>
<reference evidence="1 2" key="1">
    <citation type="submission" date="2024-01" db="EMBL/GenBank/DDBJ databases">
        <title>The genomes of 5 underutilized Papilionoideae crops provide insights into root nodulation and disease resistanc.</title>
        <authorList>
            <person name="Jiang F."/>
        </authorList>
    </citation>
    <scope>NUCLEOTIDE SEQUENCE [LARGE SCALE GENOMIC DNA]</scope>
    <source>
        <strain evidence="1">JINMINGXINNONG_FW02</strain>
        <tissue evidence="1">Leaves</tissue>
    </source>
</reference>
<comment type="caution">
    <text evidence="1">The sequence shown here is derived from an EMBL/GenBank/DDBJ whole genome shotgun (WGS) entry which is preliminary data.</text>
</comment>
<gene>
    <name evidence="1" type="ORF">VNO80_02690</name>
</gene>
<evidence type="ECO:0000313" key="1">
    <source>
        <dbReference type="EMBL" id="KAK7377268.1"/>
    </source>
</evidence>
<dbReference type="Proteomes" id="UP001374584">
    <property type="component" value="Unassembled WGS sequence"/>
</dbReference>